<organism evidence="1 2">
    <name type="scientific">Thamnidium elegans</name>
    <dbReference type="NCBI Taxonomy" id="101142"/>
    <lineage>
        <taxon>Eukaryota</taxon>
        <taxon>Fungi</taxon>
        <taxon>Fungi incertae sedis</taxon>
        <taxon>Mucoromycota</taxon>
        <taxon>Mucoromycotina</taxon>
        <taxon>Mucoromycetes</taxon>
        <taxon>Mucorales</taxon>
        <taxon>Mucorineae</taxon>
        <taxon>Mucoraceae</taxon>
        <taxon>Thamnidium</taxon>
    </lineage>
</organism>
<evidence type="ECO:0000313" key="2">
    <source>
        <dbReference type="Proteomes" id="UP000613177"/>
    </source>
</evidence>
<keyword evidence="2" id="KW-1185">Reference proteome</keyword>
<protein>
    <submittedName>
        <fullName evidence="1">Uncharacterized protein</fullName>
    </submittedName>
</protein>
<gene>
    <name evidence="1" type="ORF">INT48_005202</name>
</gene>
<comment type="caution">
    <text evidence="1">The sequence shown here is derived from an EMBL/GenBank/DDBJ whole genome shotgun (WGS) entry which is preliminary data.</text>
</comment>
<name>A0A8H7SRN2_9FUNG</name>
<evidence type="ECO:0000313" key="1">
    <source>
        <dbReference type="EMBL" id="KAG2233861.1"/>
    </source>
</evidence>
<dbReference type="EMBL" id="JAEPRE010000067">
    <property type="protein sequence ID" value="KAG2233861.1"/>
    <property type="molecule type" value="Genomic_DNA"/>
</dbReference>
<accession>A0A8H7SRN2</accession>
<feature type="non-terminal residue" evidence="1">
    <location>
        <position position="1"/>
    </location>
</feature>
<dbReference type="AlphaFoldDB" id="A0A8H7SRN2"/>
<proteinExistence type="predicted"/>
<sequence>ILQIQNGLKTEKAIMGLPAESNAFTEFVQYALPDFTLNILKTWCEKKEKDADYVWLVSNNFSKEKKDNLKLLDSVGTLVKIDSTHLVMESSGRFNSFQAKTRC</sequence>
<dbReference type="Proteomes" id="UP000613177">
    <property type="component" value="Unassembled WGS sequence"/>
</dbReference>
<reference evidence="1" key="1">
    <citation type="submission" date="2021-01" db="EMBL/GenBank/DDBJ databases">
        <title>Metabolic potential, ecology and presence of endohyphal bacteria is reflected in genomic diversity of Mucoromycotina.</title>
        <authorList>
            <person name="Muszewska A."/>
            <person name="Okrasinska A."/>
            <person name="Steczkiewicz K."/>
            <person name="Drgas O."/>
            <person name="Orlowska M."/>
            <person name="Perlinska-Lenart U."/>
            <person name="Aleksandrzak-Piekarczyk T."/>
            <person name="Szatraj K."/>
            <person name="Zielenkiewicz U."/>
            <person name="Pilsyk S."/>
            <person name="Malc E."/>
            <person name="Mieczkowski P."/>
            <person name="Kruszewska J.S."/>
            <person name="Biernat P."/>
            <person name="Pawlowska J."/>
        </authorList>
    </citation>
    <scope>NUCLEOTIDE SEQUENCE</scope>
    <source>
        <strain evidence="1">WA0000018081</strain>
    </source>
</reference>